<dbReference type="InterPro" id="IPR017441">
    <property type="entry name" value="Protein_kinase_ATP_BS"/>
</dbReference>
<dbReference type="PROSITE" id="PS00108">
    <property type="entry name" value="PROTEIN_KINASE_ST"/>
    <property type="match status" value="1"/>
</dbReference>
<feature type="region of interest" description="Disordered" evidence="8">
    <location>
        <begin position="213"/>
        <end position="369"/>
    </location>
</feature>
<dbReference type="PANTHER" id="PTHR44167">
    <property type="entry name" value="OVARIAN-SPECIFIC SERINE/THREONINE-PROTEIN KINASE LOK-RELATED"/>
    <property type="match status" value="1"/>
</dbReference>
<feature type="compositionally biased region" description="Basic residues" evidence="8">
    <location>
        <begin position="222"/>
        <end position="231"/>
    </location>
</feature>
<dbReference type="EC" id="2.7.11.1" evidence="1"/>
<dbReference type="PROSITE" id="PS50011">
    <property type="entry name" value="PROTEIN_KINASE_DOM"/>
    <property type="match status" value="1"/>
</dbReference>
<reference evidence="10 11" key="2">
    <citation type="submission" date="2019-01" db="EMBL/GenBank/DDBJ databases">
        <title>The decoding of complex shrimp genome reveals the adaptation for benthos swimmer, frequently molting mechanism and breeding impact on genome.</title>
        <authorList>
            <person name="Sun Y."/>
            <person name="Gao Y."/>
            <person name="Yu Y."/>
        </authorList>
    </citation>
    <scope>NUCLEOTIDE SEQUENCE [LARGE SCALE GENOMIC DNA]</scope>
    <source>
        <tissue evidence="10">Muscle</tissue>
    </source>
</reference>
<evidence type="ECO:0000313" key="10">
    <source>
        <dbReference type="EMBL" id="ROT71391.1"/>
    </source>
</evidence>
<dbReference type="EMBL" id="QCYY01002301">
    <property type="protein sequence ID" value="ROT71391.1"/>
    <property type="molecule type" value="Genomic_DNA"/>
</dbReference>
<evidence type="ECO:0000256" key="3">
    <source>
        <dbReference type="ARBA" id="ARBA00022679"/>
    </source>
</evidence>
<dbReference type="GO" id="GO:0044773">
    <property type="term" value="P:mitotic DNA damage checkpoint signaling"/>
    <property type="evidence" value="ECO:0007669"/>
    <property type="project" value="TreeGrafter"/>
</dbReference>
<reference evidence="10 11" key="1">
    <citation type="submission" date="2018-04" db="EMBL/GenBank/DDBJ databases">
        <authorList>
            <person name="Zhang X."/>
            <person name="Yuan J."/>
            <person name="Li F."/>
            <person name="Xiang J."/>
        </authorList>
    </citation>
    <scope>NUCLEOTIDE SEQUENCE [LARGE SCALE GENOMIC DNA]</scope>
    <source>
        <tissue evidence="10">Muscle</tissue>
    </source>
</reference>
<dbReference type="Gene3D" id="3.30.200.20">
    <property type="entry name" value="Phosphorylase Kinase, domain 1"/>
    <property type="match status" value="1"/>
</dbReference>
<evidence type="ECO:0000313" key="11">
    <source>
        <dbReference type="Proteomes" id="UP000283509"/>
    </source>
</evidence>
<dbReference type="PROSITE" id="PS00107">
    <property type="entry name" value="PROTEIN_KINASE_ATP"/>
    <property type="match status" value="1"/>
</dbReference>
<protein>
    <recommendedName>
        <fullName evidence="1">non-specific serine/threonine protein kinase</fullName>
        <ecNumber evidence="1">2.7.11.1</ecNumber>
    </recommendedName>
</protein>
<feature type="binding site" evidence="7">
    <location>
        <position position="71"/>
    </location>
    <ligand>
        <name>ATP</name>
        <dbReference type="ChEBI" id="CHEBI:30616"/>
    </ligand>
</feature>
<dbReference type="GO" id="GO:0004674">
    <property type="term" value="F:protein serine/threonine kinase activity"/>
    <property type="evidence" value="ECO:0007669"/>
    <property type="project" value="UniProtKB-KW"/>
</dbReference>
<feature type="domain" description="Protein kinase" evidence="9">
    <location>
        <begin position="37"/>
        <end position="590"/>
    </location>
</feature>
<gene>
    <name evidence="10" type="ORF">C7M84_010267</name>
</gene>
<keyword evidence="5 10" id="KW-0418">Kinase</keyword>
<accession>A0A423T4M1</accession>
<feature type="compositionally biased region" description="Polar residues" evidence="8">
    <location>
        <begin position="302"/>
        <end position="312"/>
    </location>
</feature>
<evidence type="ECO:0000256" key="2">
    <source>
        <dbReference type="ARBA" id="ARBA00022527"/>
    </source>
</evidence>
<dbReference type="SUPFAM" id="SSF56112">
    <property type="entry name" value="Protein kinase-like (PK-like)"/>
    <property type="match status" value="1"/>
</dbReference>
<evidence type="ECO:0000256" key="5">
    <source>
        <dbReference type="ARBA" id="ARBA00022777"/>
    </source>
</evidence>
<dbReference type="Pfam" id="PF00069">
    <property type="entry name" value="Pkinase"/>
    <property type="match status" value="2"/>
</dbReference>
<feature type="compositionally biased region" description="Low complexity" evidence="8">
    <location>
        <begin position="655"/>
        <end position="671"/>
    </location>
</feature>
<evidence type="ECO:0000256" key="7">
    <source>
        <dbReference type="PROSITE-ProRule" id="PRU10141"/>
    </source>
</evidence>
<keyword evidence="11" id="KW-1185">Reference proteome</keyword>
<dbReference type="OrthoDB" id="10020333at2759"/>
<evidence type="ECO:0000256" key="8">
    <source>
        <dbReference type="SAM" id="MobiDB-lite"/>
    </source>
</evidence>
<dbReference type="InterPro" id="IPR000719">
    <property type="entry name" value="Prot_kinase_dom"/>
</dbReference>
<dbReference type="InterPro" id="IPR011009">
    <property type="entry name" value="Kinase-like_dom_sf"/>
</dbReference>
<dbReference type="GO" id="GO:0051301">
    <property type="term" value="P:cell division"/>
    <property type="evidence" value="ECO:0007669"/>
    <property type="project" value="UniProtKB-KW"/>
</dbReference>
<dbReference type="GO" id="GO:0005524">
    <property type="term" value="F:ATP binding"/>
    <property type="evidence" value="ECO:0007669"/>
    <property type="project" value="UniProtKB-UniRule"/>
</dbReference>
<keyword evidence="3" id="KW-0808">Transferase</keyword>
<keyword evidence="10" id="KW-0132">Cell division</keyword>
<evidence type="ECO:0000256" key="6">
    <source>
        <dbReference type="ARBA" id="ARBA00022840"/>
    </source>
</evidence>
<proteinExistence type="predicted"/>
<dbReference type="GO" id="GO:0005634">
    <property type="term" value="C:nucleus"/>
    <property type="evidence" value="ECO:0007669"/>
    <property type="project" value="TreeGrafter"/>
</dbReference>
<dbReference type="SMART" id="SM00220">
    <property type="entry name" value="S_TKc"/>
    <property type="match status" value="1"/>
</dbReference>
<keyword evidence="6 7" id="KW-0067">ATP-binding</keyword>
<evidence type="ECO:0000259" key="9">
    <source>
        <dbReference type="PROSITE" id="PS50011"/>
    </source>
</evidence>
<dbReference type="AlphaFoldDB" id="A0A423T4M1"/>
<feature type="region of interest" description="Disordered" evidence="8">
    <location>
        <begin position="621"/>
        <end position="702"/>
    </location>
</feature>
<feature type="compositionally biased region" description="Low complexity" evidence="8">
    <location>
        <begin position="252"/>
        <end position="266"/>
    </location>
</feature>
<dbReference type="Gene3D" id="1.10.510.10">
    <property type="entry name" value="Transferase(Phosphotransferase) domain 1"/>
    <property type="match status" value="2"/>
</dbReference>
<name>A0A423T4M1_PENVA</name>
<sequence length="754" mass="82994">MDVRGVVSPGGSTSRADEEQDNIALLRDAVPQLESLFVISQCIGHGTFSSVYLARTKHTTTINGRHHFAIKHIIPTSHPSRVYMELKCLKLIGGSDNVMGVTMCFREMNHVVLVMPYFPHDSFADYVGCLTITELQNYLRNLLIALRRVHSFGIIHRDVKPANFLYNRKQQRYSLVDFGLAQEVSQIKTSAMHGNLARINRARIEAANQILTPPTVETPHHPANKTVKRKLVVSPGEPTEAEKSVKRARQGSPPSTSVSSILSTTTNRVNTALRRSPRKQCSIAPSPKKENFELMGTPRKVSIQSSNVQQDSPSKHTRNAEANRRLESPDFNGFEGSGQSHQLMRQEGARVLRRSPRKPAPVNNTTTQLEGLAKHLQEVTSRQASKTPVAKVEITDISSTSNESSLASKSFTQRHRQMSSVTALSARVPRIAKAFQQKQGPSTAFRDVRVLQEVQTRKGAMLQPVSCKCYGHPRVCSVCVTRTNQVAPRAGTPGFRAPEVLLRHPDQGTAVDMWSVGVILLCLLSGRYPFFRAVDDLSTLAEIATLLGTQVMKKTAAHLGKLFTCSETRNPLDLMKVCEILRSNSRRSNINIDKETMSQPCPSCYQQETCVCLIPPTKATTSQTASGQASKKRSQAQERQPLKTPGTQRKGNTLAGASSTSRTESEAAATSKKAQEQMQVQPQGPATPKLKEEEQTKAAASDSSCIVITPSSSCKKMQPEPELPRDSLEVIEVKIKEDRHCNAVAAGTHLFTTC</sequence>
<keyword evidence="2" id="KW-0723">Serine/threonine-protein kinase</keyword>
<dbReference type="STRING" id="6689.A0A423T4M1"/>
<evidence type="ECO:0000256" key="4">
    <source>
        <dbReference type="ARBA" id="ARBA00022741"/>
    </source>
</evidence>
<comment type="caution">
    <text evidence="10">The sequence shown here is derived from an EMBL/GenBank/DDBJ whole genome shotgun (WGS) entry which is preliminary data.</text>
</comment>
<dbReference type="InterPro" id="IPR008271">
    <property type="entry name" value="Ser/Thr_kinase_AS"/>
</dbReference>
<keyword evidence="4 7" id="KW-0547">Nucleotide-binding</keyword>
<dbReference type="Proteomes" id="UP000283509">
    <property type="component" value="Unassembled WGS sequence"/>
</dbReference>
<keyword evidence="10" id="KW-0131">Cell cycle</keyword>
<dbReference type="PANTHER" id="PTHR44167:SF23">
    <property type="entry name" value="CDC7 KINASE, ISOFORM A-RELATED"/>
    <property type="match status" value="1"/>
</dbReference>
<evidence type="ECO:0000256" key="1">
    <source>
        <dbReference type="ARBA" id="ARBA00012513"/>
    </source>
</evidence>
<organism evidence="10 11">
    <name type="scientific">Penaeus vannamei</name>
    <name type="common">Whiteleg shrimp</name>
    <name type="synonym">Litopenaeus vannamei</name>
    <dbReference type="NCBI Taxonomy" id="6689"/>
    <lineage>
        <taxon>Eukaryota</taxon>
        <taxon>Metazoa</taxon>
        <taxon>Ecdysozoa</taxon>
        <taxon>Arthropoda</taxon>
        <taxon>Crustacea</taxon>
        <taxon>Multicrustacea</taxon>
        <taxon>Malacostraca</taxon>
        <taxon>Eumalacostraca</taxon>
        <taxon>Eucarida</taxon>
        <taxon>Decapoda</taxon>
        <taxon>Dendrobranchiata</taxon>
        <taxon>Penaeoidea</taxon>
        <taxon>Penaeidae</taxon>
        <taxon>Penaeus</taxon>
    </lineage>
</organism>
<feature type="compositionally biased region" description="Basic and acidic residues" evidence="8">
    <location>
        <begin position="318"/>
        <end position="328"/>
    </location>
</feature>